<dbReference type="GO" id="GO:0005096">
    <property type="term" value="F:GTPase activator activity"/>
    <property type="evidence" value="ECO:0007669"/>
    <property type="project" value="TreeGrafter"/>
</dbReference>
<dbReference type="GO" id="GO:0007266">
    <property type="term" value="P:Rho protein signal transduction"/>
    <property type="evidence" value="ECO:0007669"/>
    <property type="project" value="TreeGrafter"/>
</dbReference>
<accession>A0A922M3Z0</accession>
<reference evidence="3" key="1">
    <citation type="journal article" date="2021" name="G3 (Bethesda)">
        <title>Genome and transcriptome analysis of the beet armyworm Spodoptera exigua reveals targets for pest control. .</title>
        <authorList>
            <person name="Simon S."/>
            <person name="Breeschoten T."/>
            <person name="Jansen H.J."/>
            <person name="Dirks R.P."/>
            <person name="Schranz M.E."/>
            <person name="Ros V.I.D."/>
        </authorList>
    </citation>
    <scope>NUCLEOTIDE SEQUENCE</scope>
    <source>
        <strain evidence="3">TB_SE_WUR_2020</strain>
    </source>
</reference>
<dbReference type="AlphaFoldDB" id="A0A922M3Z0"/>
<dbReference type="GO" id="GO:0051233">
    <property type="term" value="C:spindle midzone"/>
    <property type="evidence" value="ECO:0007669"/>
    <property type="project" value="TreeGrafter"/>
</dbReference>
<feature type="coiled-coil region" evidence="1">
    <location>
        <begin position="53"/>
        <end position="80"/>
    </location>
</feature>
<dbReference type="PANTHER" id="PTHR46199:SF3">
    <property type="entry name" value="RAC GTPASE-ACTIVATING PROTEIN 1"/>
    <property type="match status" value="1"/>
</dbReference>
<evidence type="ECO:0000313" key="4">
    <source>
        <dbReference type="Proteomes" id="UP000814243"/>
    </source>
</evidence>
<keyword evidence="1" id="KW-0175">Coiled coil</keyword>
<dbReference type="EMBL" id="JACEFF010000868">
    <property type="protein sequence ID" value="KAH9629379.1"/>
    <property type="molecule type" value="Genomic_DNA"/>
</dbReference>
<evidence type="ECO:0000256" key="1">
    <source>
        <dbReference type="SAM" id="Coils"/>
    </source>
</evidence>
<dbReference type="Proteomes" id="UP000814243">
    <property type="component" value="Unassembled WGS sequence"/>
</dbReference>
<dbReference type="GO" id="GO:0032154">
    <property type="term" value="C:cleavage furrow"/>
    <property type="evidence" value="ECO:0007669"/>
    <property type="project" value="TreeGrafter"/>
</dbReference>
<dbReference type="GO" id="GO:0030496">
    <property type="term" value="C:midbody"/>
    <property type="evidence" value="ECO:0007669"/>
    <property type="project" value="TreeGrafter"/>
</dbReference>
<protein>
    <submittedName>
        <fullName evidence="3">Uncharacterized protein</fullName>
    </submittedName>
</protein>
<proteinExistence type="predicted"/>
<dbReference type="GO" id="GO:0051256">
    <property type="term" value="P:mitotic spindle midzone assembly"/>
    <property type="evidence" value="ECO:0007669"/>
    <property type="project" value="TreeGrafter"/>
</dbReference>
<sequence>MSTENSDSGPGLTLSLVAQFDDINRLNGILNDGAAEECFLAFLKQMEWVRGQWAAAEKEAARIQTELDEALRTLAKWEAKFAHVRKLLDGEKRERNIVLKKYNELSKLLDMARDLLFNDNRAKLNDETLQKLAFLNGTAQQDHNAKLNCVPELNSTGTLLSEMSYSRSEDDLDLSIASTRRSWVARGGWNARENAPVPKKRRSSTSSATKQPISESSDEAPPPRKSSARLSGRMQQYVKEECTPSAPPRTDTESGSETPRAVPQRTPSVVSAGFGASPRARPRQHNFVAKNFYKRETCGPCGKTITDYNQPRSYSLIDCKLMPTALPTIIYPVPTPG</sequence>
<dbReference type="GO" id="GO:0097149">
    <property type="term" value="C:centralspindlin complex"/>
    <property type="evidence" value="ECO:0007669"/>
    <property type="project" value="TreeGrafter"/>
</dbReference>
<evidence type="ECO:0000313" key="3">
    <source>
        <dbReference type="EMBL" id="KAH9629379.1"/>
    </source>
</evidence>
<comment type="caution">
    <text evidence="3">The sequence shown here is derived from an EMBL/GenBank/DDBJ whole genome shotgun (WGS) entry which is preliminary data.</text>
</comment>
<name>A0A922M3Z0_SPOEX</name>
<dbReference type="PANTHER" id="PTHR46199">
    <property type="entry name" value="RAC GTPASE-ACTIVATING PROTEIN 1"/>
    <property type="match status" value="1"/>
</dbReference>
<evidence type="ECO:0000256" key="2">
    <source>
        <dbReference type="SAM" id="MobiDB-lite"/>
    </source>
</evidence>
<dbReference type="GO" id="GO:0005634">
    <property type="term" value="C:nucleus"/>
    <property type="evidence" value="ECO:0007669"/>
    <property type="project" value="TreeGrafter"/>
</dbReference>
<organism evidence="3 4">
    <name type="scientific">Spodoptera exigua</name>
    <name type="common">Beet armyworm</name>
    <name type="synonym">Noctua fulgens</name>
    <dbReference type="NCBI Taxonomy" id="7107"/>
    <lineage>
        <taxon>Eukaryota</taxon>
        <taxon>Metazoa</taxon>
        <taxon>Ecdysozoa</taxon>
        <taxon>Arthropoda</taxon>
        <taxon>Hexapoda</taxon>
        <taxon>Insecta</taxon>
        <taxon>Pterygota</taxon>
        <taxon>Neoptera</taxon>
        <taxon>Endopterygota</taxon>
        <taxon>Lepidoptera</taxon>
        <taxon>Glossata</taxon>
        <taxon>Ditrysia</taxon>
        <taxon>Noctuoidea</taxon>
        <taxon>Noctuidae</taxon>
        <taxon>Amphipyrinae</taxon>
        <taxon>Spodoptera</taxon>
    </lineage>
</organism>
<gene>
    <name evidence="3" type="ORF">HF086_008895</name>
</gene>
<feature type="region of interest" description="Disordered" evidence="2">
    <location>
        <begin position="193"/>
        <end position="280"/>
    </location>
</feature>
<dbReference type="GO" id="GO:0000281">
    <property type="term" value="P:mitotic cytokinesis"/>
    <property type="evidence" value="ECO:0007669"/>
    <property type="project" value="TreeGrafter"/>
</dbReference>